<dbReference type="EMBL" id="PDOA01000051">
    <property type="protein sequence ID" value="PWC26335.1"/>
    <property type="molecule type" value="Genomic_DNA"/>
</dbReference>
<dbReference type="Pfam" id="PF03050">
    <property type="entry name" value="DDE_Tnp_IS66"/>
    <property type="match status" value="1"/>
</dbReference>
<reference evidence="3" key="1">
    <citation type="submission" date="2017-10" db="EMBL/GenBank/DDBJ databases">
        <authorList>
            <person name="Toshchakov S.V."/>
            <person name="Goeva M.A."/>
        </authorList>
    </citation>
    <scope>NUCLEOTIDE SEQUENCE [LARGE SCALE GENOMIC DNA]</scope>
    <source>
        <strain evidence="3">JR1/69-1-13</strain>
    </source>
</reference>
<feature type="domain" description="Transposase IS66 central" evidence="1">
    <location>
        <begin position="1"/>
        <end position="75"/>
    </location>
</feature>
<gene>
    <name evidence="2" type="ORF">CR165_23755</name>
</gene>
<sequence>MAELFTWLDAQLGRPPRNSPTVESIRYAMRHQKQLERLLDDGRSEADNNTVERAIRPICLSRKNVLFASSYGGAARWVAIVSLAKTCKLKTSICSATLRLADPAHQWLAQ</sequence>
<name>A0A2U1UXD1_9PROT</name>
<organism evidence="2 3">
    <name type="scientific">Teichococcus aestuarii</name>
    <dbReference type="NCBI Taxonomy" id="568898"/>
    <lineage>
        <taxon>Bacteria</taxon>
        <taxon>Pseudomonadati</taxon>
        <taxon>Pseudomonadota</taxon>
        <taxon>Alphaproteobacteria</taxon>
        <taxon>Acetobacterales</taxon>
        <taxon>Roseomonadaceae</taxon>
        <taxon>Roseomonas</taxon>
    </lineage>
</organism>
<dbReference type="PANTHER" id="PTHR33678">
    <property type="entry name" value="BLL1576 PROTEIN"/>
    <property type="match status" value="1"/>
</dbReference>
<evidence type="ECO:0000313" key="3">
    <source>
        <dbReference type="Proteomes" id="UP000245048"/>
    </source>
</evidence>
<dbReference type="RefSeq" id="WP_109519379.1">
    <property type="nucleotide sequence ID" value="NZ_PDOA01000051.1"/>
</dbReference>
<proteinExistence type="predicted"/>
<keyword evidence="3" id="KW-1185">Reference proteome</keyword>
<dbReference type="OrthoDB" id="9800877at2"/>
<accession>A0A2U1UXD1</accession>
<dbReference type="InterPro" id="IPR052344">
    <property type="entry name" value="Transposase-related"/>
</dbReference>
<protein>
    <recommendedName>
        <fullName evidence="1">Transposase IS66 central domain-containing protein</fullName>
    </recommendedName>
</protein>
<evidence type="ECO:0000313" key="2">
    <source>
        <dbReference type="EMBL" id="PWC26335.1"/>
    </source>
</evidence>
<dbReference type="Proteomes" id="UP000245048">
    <property type="component" value="Unassembled WGS sequence"/>
</dbReference>
<dbReference type="AlphaFoldDB" id="A0A2U1UXD1"/>
<evidence type="ECO:0000259" key="1">
    <source>
        <dbReference type="Pfam" id="PF03050"/>
    </source>
</evidence>
<dbReference type="PANTHER" id="PTHR33678:SF1">
    <property type="entry name" value="BLL1576 PROTEIN"/>
    <property type="match status" value="1"/>
</dbReference>
<dbReference type="InterPro" id="IPR004291">
    <property type="entry name" value="Transposase_IS66_central"/>
</dbReference>
<comment type="caution">
    <text evidence="2">The sequence shown here is derived from an EMBL/GenBank/DDBJ whole genome shotgun (WGS) entry which is preliminary data.</text>
</comment>